<dbReference type="InterPro" id="IPR052419">
    <property type="entry name" value="5_3-deoxyribonucleotidase-like"/>
</dbReference>
<proteinExistence type="predicted"/>
<organism evidence="1 2">
    <name type="scientific">Apiotrichum porosum</name>
    <dbReference type="NCBI Taxonomy" id="105984"/>
    <lineage>
        <taxon>Eukaryota</taxon>
        <taxon>Fungi</taxon>
        <taxon>Dikarya</taxon>
        <taxon>Basidiomycota</taxon>
        <taxon>Agaricomycotina</taxon>
        <taxon>Tremellomycetes</taxon>
        <taxon>Trichosporonales</taxon>
        <taxon>Trichosporonaceae</taxon>
        <taxon>Apiotrichum</taxon>
    </lineage>
</organism>
<dbReference type="GeneID" id="39592289"/>
<protein>
    <submittedName>
        <fullName evidence="1">Uncharacterized protein</fullName>
    </submittedName>
</protein>
<dbReference type="Proteomes" id="UP000279236">
    <property type="component" value="Unassembled WGS sequence"/>
</dbReference>
<dbReference type="Gene3D" id="3.40.50.1000">
    <property type="entry name" value="HAD superfamily/HAD-like"/>
    <property type="match status" value="1"/>
</dbReference>
<dbReference type="Pfam" id="PF00702">
    <property type="entry name" value="Hydrolase"/>
    <property type="match status" value="1"/>
</dbReference>
<keyword evidence="2" id="KW-1185">Reference proteome</keyword>
<dbReference type="PANTHER" id="PTHR35134">
    <property type="entry name" value="NUCLEOTIDASE YQFW-RELATED"/>
    <property type="match status" value="1"/>
</dbReference>
<reference evidence="1 2" key="1">
    <citation type="submission" date="2018-11" db="EMBL/GenBank/DDBJ databases">
        <title>Genome sequence of Apiotrichum porosum DSM 27194.</title>
        <authorList>
            <person name="Aliyu H."/>
            <person name="Gorte O."/>
            <person name="Ochsenreither K."/>
        </authorList>
    </citation>
    <scope>NUCLEOTIDE SEQUENCE [LARGE SCALE GENOMIC DNA]</scope>
    <source>
        <strain evidence="1 2">DSM 27194</strain>
    </source>
</reference>
<dbReference type="OrthoDB" id="10248475at2759"/>
<sequence>MAATDPEQLTIPSDAEALHPGSKGIKGVLAIDMDDVLCNTNATIVHMHSKLFPDAAEPPIAIEEFEHYLYWNNRGWGTQTETVEMVGALYRNGLMDMPVPIPGAREGLLKLKAMGYSLIVITARSEMQREGTEEWLETNLPDIFDELHFTGAFNHLIPATHSEHEGHAARKAVVSHKQRTKHEVMRQTNALLLVDDSAENAVAAASADPPARVLLFGEYPWNAEIVPPHGECAAHPHDKLIYVERERQGLLVECKARRDMRIEHGWLPAGVSRVRDWEGVVDAVRAFELEKKA</sequence>
<accession>A0A427XV95</accession>
<dbReference type="AlphaFoldDB" id="A0A427XV95"/>
<dbReference type="PANTHER" id="PTHR35134:SF2">
    <property type="entry name" value="NUCLEOTIDASE YQFW-RELATED"/>
    <property type="match status" value="1"/>
</dbReference>
<dbReference type="RefSeq" id="XP_028476984.1">
    <property type="nucleotide sequence ID" value="XM_028623091.1"/>
</dbReference>
<dbReference type="InterPro" id="IPR023214">
    <property type="entry name" value="HAD_sf"/>
</dbReference>
<evidence type="ECO:0000313" key="1">
    <source>
        <dbReference type="EMBL" id="RSH82752.1"/>
    </source>
</evidence>
<dbReference type="EMBL" id="RSCE01000005">
    <property type="protein sequence ID" value="RSH82752.1"/>
    <property type="molecule type" value="Genomic_DNA"/>
</dbReference>
<name>A0A427XV95_9TREE</name>
<evidence type="ECO:0000313" key="2">
    <source>
        <dbReference type="Proteomes" id="UP000279236"/>
    </source>
</evidence>
<dbReference type="SUPFAM" id="SSF56784">
    <property type="entry name" value="HAD-like"/>
    <property type="match status" value="1"/>
</dbReference>
<dbReference type="STRING" id="105984.A0A427XV95"/>
<dbReference type="InterPro" id="IPR036412">
    <property type="entry name" value="HAD-like_sf"/>
</dbReference>
<comment type="caution">
    <text evidence="1">The sequence shown here is derived from an EMBL/GenBank/DDBJ whole genome shotgun (WGS) entry which is preliminary data.</text>
</comment>
<gene>
    <name evidence="1" type="ORF">EHS24_007746</name>
</gene>